<evidence type="ECO:0000313" key="1">
    <source>
        <dbReference type="EMBL" id="KAJ7369353.1"/>
    </source>
</evidence>
<feature type="non-terminal residue" evidence="1">
    <location>
        <position position="1"/>
    </location>
</feature>
<dbReference type="Proteomes" id="UP001163046">
    <property type="component" value="Unassembled WGS sequence"/>
</dbReference>
<protein>
    <submittedName>
        <fullName evidence="1">Uncharacterized protein</fullName>
    </submittedName>
</protein>
<dbReference type="AlphaFoldDB" id="A0A9W9YWJ5"/>
<dbReference type="EMBL" id="MU827049">
    <property type="protein sequence ID" value="KAJ7369353.1"/>
    <property type="molecule type" value="Genomic_DNA"/>
</dbReference>
<comment type="caution">
    <text evidence="1">The sequence shown here is derived from an EMBL/GenBank/DDBJ whole genome shotgun (WGS) entry which is preliminary data.</text>
</comment>
<organism evidence="1 2">
    <name type="scientific">Desmophyllum pertusum</name>
    <dbReference type="NCBI Taxonomy" id="174260"/>
    <lineage>
        <taxon>Eukaryota</taxon>
        <taxon>Metazoa</taxon>
        <taxon>Cnidaria</taxon>
        <taxon>Anthozoa</taxon>
        <taxon>Hexacorallia</taxon>
        <taxon>Scleractinia</taxon>
        <taxon>Caryophylliina</taxon>
        <taxon>Caryophylliidae</taxon>
        <taxon>Desmophyllum</taxon>
    </lineage>
</organism>
<evidence type="ECO:0000313" key="2">
    <source>
        <dbReference type="Proteomes" id="UP001163046"/>
    </source>
</evidence>
<gene>
    <name evidence="1" type="ORF">OS493_039661</name>
</gene>
<dbReference type="OrthoDB" id="5584001at2759"/>
<reference evidence="1" key="1">
    <citation type="submission" date="2023-01" db="EMBL/GenBank/DDBJ databases">
        <title>Genome assembly of the deep-sea coral Lophelia pertusa.</title>
        <authorList>
            <person name="Herrera S."/>
            <person name="Cordes E."/>
        </authorList>
    </citation>
    <scope>NUCLEOTIDE SEQUENCE</scope>
    <source>
        <strain evidence="1">USNM1676648</strain>
        <tissue evidence="1">Polyp</tissue>
    </source>
</reference>
<name>A0A9W9YWJ5_9CNID</name>
<proteinExistence type="predicted"/>
<keyword evidence="2" id="KW-1185">Reference proteome</keyword>
<sequence>NSDPQELIQTAAKGPVRLSFADDNLELPRSLTFASPHEGKTSFEEIPESL</sequence>
<accession>A0A9W9YWJ5</accession>